<keyword evidence="2" id="KW-0812">Transmembrane</keyword>
<gene>
    <name evidence="5" type="primary">LOC115222231</name>
</gene>
<feature type="domain" description="Fibronectin type-III" evidence="3">
    <location>
        <begin position="375"/>
        <end position="475"/>
    </location>
</feature>
<evidence type="ECO:0000256" key="1">
    <source>
        <dbReference type="SAM" id="MobiDB-lite"/>
    </source>
</evidence>
<keyword evidence="2" id="KW-1133">Transmembrane helix</keyword>
<feature type="region of interest" description="Disordered" evidence="1">
    <location>
        <begin position="814"/>
        <end position="843"/>
    </location>
</feature>
<evidence type="ECO:0000313" key="4">
    <source>
        <dbReference type="Proteomes" id="UP000515154"/>
    </source>
</evidence>
<accession>A0A7E6FH23</accession>
<keyword evidence="4" id="KW-1185">Reference proteome</keyword>
<protein>
    <submittedName>
        <fullName evidence="5">Uncharacterized protein LOC115222231 isoform X1</fullName>
    </submittedName>
</protein>
<sequence length="1043" mass="117769">MGHKKAQRHVRNVPVSIIKEVWHKMKLNLLLLVCLIFKQTENSLIDTKTIRISPAKRILKEVKAVQAIKCINSDTGSEQNGTNEFFYHILCKKSKSITVKFKTAKTTGNSTEISRDCKQTISKFNATVLRGHTVEVLFSSEEQTSYKISCINEKDNTEAYTRVEFGYSPSIASVHIERNVSDYISIYVTPHTHGKNERLESWIISCQCSTMMKYKWNPCNMIRNDETSAKIYCNAKHFYSFNITGFGLFGKYSKLYNYSITKIPVRLPPFENIRKTVSEHSIHLSLNLLSIVEVHGLMKEYQVMYRSERDPKEIWKTKRSRSNNITLNNLHPFTKYSVLASVRERHSTIWNKNMTLRLKTKSAAPSSPPSTTDGNYFDMKCSNTSRRCLSVFWQSLPVEFRNDILTGYCVQYIDGSSTNNTKQCLDSNNLIVDSLYKEFQDLPRNEALTFSIVAVTESKRMSQPAFIQVKNTAPRKPTAVYVMRISTEIYNVTWTIEQPQESVNVTVFWCQNKIIASSEIECKDHVKWKTLVNESYLLVNYRAEQSPVFAAYVSTENGSSSLMNAECIFTPGKPKKPQTPGISWSETKFSLTWPTLQCSDLNGIPIAYVLHYAGGKSCENGTKKEFPVIGIKAAENDVVINGLSTSTEYTVCIQVKTKAGLSVMSDPTIGMTKDTEFVNLVAIIVPVLLAVILAIFLCLKQYYSRYNKYKKQISIEYAKVDPRINSAEYHYPDTIGGENSNHAPYSGIVCETLVVNTPPENDTSTGYDSLESLSDKSLLTDVANHIPSYVQVNELPDNAKNYTHELSALSERRTNPVPTCVNGNMKGNVSSRTDYADEPPDSSFIEVQSTSVSTCVNGNMEENVSSSPDYVDEPNDFKKLVSNPIPPCENTNSNGSITDYITSEPDYISEIPEESTNSYKSKPLKGQILQTENKESNHIDTSKFNGRTVEDNVKVNCNDGYVPHEHVVEAMDSSLDEVQDKNIQNERQGLSQNPTSSCNLVNANVHKPSDSLQRLDKKMDKLQQKDTQQKPDAIDYVKTELYL</sequence>
<dbReference type="Gene3D" id="2.60.40.10">
    <property type="entry name" value="Immunoglobulins"/>
    <property type="match status" value="3"/>
</dbReference>
<dbReference type="InterPro" id="IPR003961">
    <property type="entry name" value="FN3_dom"/>
</dbReference>
<dbReference type="SMART" id="SM00060">
    <property type="entry name" value="FN3"/>
    <property type="match status" value="2"/>
</dbReference>
<dbReference type="InterPro" id="IPR013783">
    <property type="entry name" value="Ig-like_fold"/>
</dbReference>
<dbReference type="SUPFAM" id="SSF49265">
    <property type="entry name" value="Fibronectin type III"/>
    <property type="match status" value="2"/>
</dbReference>
<evidence type="ECO:0000313" key="5">
    <source>
        <dbReference type="RefSeq" id="XP_036367029.1"/>
    </source>
</evidence>
<organism evidence="4 5">
    <name type="scientific">Octopus sinensis</name>
    <name type="common">East Asian common octopus</name>
    <dbReference type="NCBI Taxonomy" id="2607531"/>
    <lineage>
        <taxon>Eukaryota</taxon>
        <taxon>Metazoa</taxon>
        <taxon>Spiralia</taxon>
        <taxon>Lophotrochozoa</taxon>
        <taxon>Mollusca</taxon>
        <taxon>Cephalopoda</taxon>
        <taxon>Coleoidea</taxon>
        <taxon>Octopodiformes</taxon>
        <taxon>Octopoda</taxon>
        <taxon>Incirrata</taxon>
        <taxon>Octopodidae</taxon>
        <taxon>Octopus</taxon>
    </lineage>
</organism>
<dbReference type="CDD" id="cd00063">
    <property type="entry name" value="FN3"/>
    <property type="match status" value="1"/>
</dbReference>
<evidence type="ECO:0000259" key="3">
    <source>
        <dbReference type="PROSITE" id="PS50853"/>
    </source>
</evidence>
<feature type="domain" description="Fibronectin type-III" evidence="3">
    <location>
        <begin position="573"/>
        <end position="675"/>
    </location>
</feature>
<feature type="transmembrane region" description="Helical" evidence="2">
    <location>
        <begin position="677"/>
        <end position="699"/>
    </location>
</feature>
<dbReference type="InterPro" id="IPR036116">
    <property type="entry name" value="FN3_sf"/>
</dbReference>
<dbReference type="RefSeq" id="XP_036367029.1">
    <property type="nucleotide sequence ID" value="XM_036511136.1"/>
</dbReference>
<evidence type="ECO:0000256" key="2">
    <source>
        <dbReference type="SAM" id="Phobius"/>
    </source>
</evidence>
<name>A0A7E6FH23_9MOLL</name>
<proteinExistence type="predicted"/>
<dbReference type="Proteomes" id="UP000515154">
    <property type="component" value="Linkage group LG19"/>
</dbReference>
<dbReference type="PROSITE" id="PS50853">
    <property type="entry name" value="FN3"/>
    <property type="match status" value="2"/>
</dbReference>
<dbReference type="AlphaFoldDB" id="A0A7E6FH23"/>
<keyword evidence="2" id="KW-0472">Membrane</keyword>
<reference evidence="5" key="1">
    <citation type="submission" date="2025-08" db="UniProtKB">
        <authorList>
            <consortium name="RefSeq"/>
        </authorList>
    </citation>
    <scope>IDENTIFICATION</scope>
</reference>
<feature type="compositionally biased region" description="Polar residues" evidence="1">
    <location>
        <begin position="821"/>
        <end position="833"/>
    </location>
</feature>